<dbReference type="Proteomes" id="UP000019384">
    <property type="component" value="Unassembled WGS sequence"/>
</dbReference>
<dbReference type="HOGENOM" id="CLU_940309_0_0_1"/>
<keyword evidence="2" id="KW-1185">Reference proteome</keyword>
<evidence type="ECO:0000313" key="1">
    <source>
        <dbReference type="EMBL" id="CDK28619.1"/>
    </source>
</evidence>
<dbReference type="EMBL" id="HG793129">
    <property type="protein sequence ID" value="CDK28619.1"/>
    <property type="molecule type" value="Genomic_DNA"/>
</dbReference>
<proteinExistence type="predicted"/>
<name>W6MPI6_9ASCO</name>
<gene>
    <name evidence="1" type="ORF">KUCA_T00004603001</name>
</gene>
<evidence type="ECO:0000313" key="2">
    <source>
        <dbReference type="Proteomes" id="UP000019384"/>
    </source>
</evidence>
<dbReference type="RefSeq" id="XP_022460609.1">
    <property type="nucleotide sequence ID" value="XM_022601355.1"/>
</dbReference>
<dbReference type="AlphaFoldDB" id="W6MPI6"/>
<organism evidence="1 2">
    <name type="scientific">Kuraishia capsulata CBS 1993</name>
    <dbReference type="NCBI Taxonomy" id="1382522"/>
    <lineage>
        <taxon>Eukaryota</taxon>
        <taxon>Fungi</taxon>
        <taxon>Dikarya</taxon>
        <taxon>Ascomycota</taxon>
        <taxon>Saccharomycotina</taxon>
        <taxon>Pichiomycetes</taxon>
        <taxon>Pichiales</taxon>
        <taxon>Pichiaceae</taxon>
        <taxon>Kuraishia</taxon>
    </lineage>
</organism>
<dbReference type="GeneID" id="34521997"/>
<accession>W6MPI6</accession>
<reference evidence="1" key="1">
    <citation type="submission" date="2013-12" db="EMBL/GenBank/DDBJ databases">
        <authorList>
            <person name="Genoscope - CEA"/>
        </authorList>
    </citation>
    <scope>NUCLEOTIDE SEQUENCE</scope>
    <source>
        <strain evidence="1">CBS 1993</strain>
    </source>
</reference>
<protein>
    <submittedName>
        <fullName evidence="1">Uncharacterized protein</fullName>
    </submittedName>
</protein>
<reference evidence="1" key="2">
    <citation type="submission" date="2014-02" db="EMBL/GenBank/DDBJ databases">
        <title>Complete DNA sequence of /Kuraishia capsulata/ illustrates novel genomic features among budding yeasts (/Saccharomycotina/).</title>
        <authorList>
            <person name="Morales L."/>
            <person name="Noel B."/>
            <person name="Porcel B."/>
            <person name="Marcet-Houben M."/>
            <person name="Hullo M-F."/>
            <person name="Sacerdot C."/>
            <person name="Tekaia F."/>
            <person name="Leh-Louis V."/>
            <person name="Despons L."/>
            <person name="Khanna V."/>
            <person name="Aury J-M."/>
            <person name="Barbe V."/>
            <person name="Couloux A."/>
            <person name="Labadie K."/>
            <person name="Pelletier E."/>
            <person name="Souciet J-L."/>
            <person name="Boekhout T."/>
            <person name="Gabaldon T."/>
            <person name="Wincker P."/>
            <person name="Dujon B."/>
        </authorList>
    </citation>
    <scope>NUCLEOTIDE SEQUENCE</scope>
    <source>
        <strain evidence="1">CBS 1993</strain>
    </source>
</reference>
<sequence>MASVDVAIIGSNLPGYAIAKLVSPHLRTLMIKTSGEELSEALRPINHHSHAKMVSKIGKDSAAEVVNFAHANLEHLLSILGPAGLAQTSVESYGDMVEDYCEFVKNRSIASTVKRSTEILFGDHAKREYGKPGAVRFRSTRITTGELQERFRTESLANGLVEVDGVISVENMGGSWKLQTAQGTVYTEKLIFSSDHHAAEFWSVLKMKNESVEFTFTNEKLSSFNRGLLQKLADSQLPLVAQLSNTVYLNVNYDTTTMLSCLLASFEMVKAILFGSKMRVPVAFNLHEEPSLMARL</sequence>